<dbReference type="Pfam" id="PF02591">
    <property type="entry name" value="Zn_ribbon_9"/>
    <property type="match status" value="1"/>
</dbReference>
<dbReference type="EMBL" id="FQTY01000001">
    <property type="protein sequence ID" value="SHE28853.1"/>
    <property type="molecule type" value="Genomic_DNA"/>
</dbReference>
<dbReference type="AlphaFoldDB" id="A0A1M4S9E8"/>
<reference evidence="4" key="1">
    <citation type="submission" date="2016-11" db="EMBL/GenBank/DDBJ databases">
        <authorList>
            <person name="Varghese N."/>
            <person name="Submissions S."/>
        </authorList>
    </citation>
    <scope>NUCLEOTIDE SEQUENCE [LARGE SCALE GENOMIC DNA]</scope>
    <source>
        <strain evidence="4">DSM 18095</strain>
    </source>
</reference>
<feature type="coiled-coil region" evidence="1">
    <location>
        <begin position="107"/>
        <end position="159"/>
    </location>
</feature>
<evidence type="ECO:0000313" key="3">
    <source>
        <dbReference type="EMBL" id="SHE28853.1"/>
    </source>
</evidence>
<sequence length="235" mass="27987">MEQLDLLMNLEEHHNSLNLYQKELSDLQNNLTINNTEEKIVYIEGRFKSLRYNQEKIKERLKESNLRLNDYNFKIKEVEKSLYNGQTTDLKQLEYLMNENNKLKTIIDTTETEIIEFMNEVEDMDKELLKMENVLYEIKDKNNKLKEKYETKRKKLESKICLEEDKILILEKKVDLNLLNKYNTIRRNKKTGIAEVRDSICSGCNMLIPIISMDKLNSQEEIVYCESCGRILCKP</sequence>
<proteinExistence type="predicted"/>
<dbReference type="Gene3D" id="1.10.287.1490">
    <property type="match status" value="1"/>
</dbReference>
<keyword evidence="1" id="KW-0175">Coiled coil</keyword>
<feature type="coiled-coil region" evidence="1">
    <location>
        <begin position="10"/>
        <end position="37"/>
    </location>
</feature>
<dbReference type="STRING" id="1123404.SAMN02745784_00184"/>
<dbReference type="Proteomes" id="UP000184114">
    <property type="component" value="Unassembled WGS sequence"/>
</dbReference>
<evidence type="ECO:0000256" key="1">
    <source>
        <dbReference type="SAM" id="Coils"/>
    </source>
</evidence>
<feature type="domain" description="C4-type zinc ribbon" evidence="2">
    <location>
        <begin position="201"/>
        <end position="232"/>
    </location>
</feature>
<gene>
    <name evidence="3" type="ORF">SAMN02745784_00184</name>
</gene>
<protein>
    <submittedName>
        <fullName evidence="3">C4-type zinc ribbon domain-containing protein</fullName>
    </submittedName>
</protein>
<evidence type="ECO:0000313" key="4">
    <source>
        <dbReference type="Proteomes" id="UP000184114"/>
    </source>
</evidence>
<keyword evidence="4" id="KW-1185">Reference proteome</keyword>
<dbReference type="GeneID" id="90994878"/>
<name>A0A1M4S9E8_9FIRM</name>
<organism evidence="3 4">
    <name type="scientific">Tissierella praeacuta DSM 18095</name>
    <dbReference type="NCBI Taxonomy" id="1123404"/>
    <lineage>
        <taxon>Bacteria</taxon>
        <taxon>Bacillati</taxon>
        <taxon>Bacillota</taxon>
        <taxon>Tissierellia</taxon>
        <taxon>Tissierellales</taxon>
        <taxon>Tissierellaceae</taxon>
        <taxon>Tissierella</taxon>
    </lineage>
</organism>
<accession>A0A1M4S9E8</accession>
<dbReference type="InterPro" id="IPR003743">
    <property type="entry name" value="Zf-RING_7"/>
</dbReference>
<dbReference type="RefSeq" id="WP_072971847.1">
    <property type="nucleotide sequence ID" value="NZ_FQTY01000001.1"/>
</dbReference>
<evidence type="ECO:0000259" key="2">
    <source>
        <dbReference type="Pfam" id="PF02591"/>
    </source>
</evidence>